<dbReference type="InParanoid" id="C5LPK6"/>
<protein>
    <submittedName>
        <fullName evidence="1">Uncharacterized protein</fullName>
    </submittedName>
</protein>
<gene>
    <name evidence="1" type="ORF">Pmar_PMAR004199</name>
</gene>
<dbReference type="EMBL" id="GG684180">
    <property type="protein sequence ID" value="EER01326.1"/>
    <property type="molecule type" value="Genomic_DNA"/>
</dbReference>
<dbReference type="RefSeq" id="XP_002768608.1">
    <property type="nucleotide sequence ID" value="XM_002768562.1"/>
</dbReference>
<organism evidence="2">
    <name type="scientific">Perkinsus marinus (strain ATCC 50983 / TXsc)</name>
    <dbReference type="NCBI Taxonomy" id="423536"/>
    <lineage>
        <taxon>Eukaryota</taxon>
        <taxon>Sar</taxon>
        <taxon>Alveolata</taxon>
        <taxon>Perkinsozoa</taxon>
        <taxon>Perkinsea</taxon>
        <taxon>Perkinsida</taxon>
        <taxon>Perkinsidae</taxon>
        <taxon>Perkinsus</taxon>
    </lineage>
</organism>
<accession>C5LPK6</accession>
<evidence type="ECO:0000313" key="1">
    <source>
        <dbReference type="EMBL" id="EER01326.1"/>
    </source>
</evidence>
<reference evidence="1 2" key="1">
    <citation type="submission" date="2008-07" db="EMBL/GenBank/DDBJ databases">
        <authorList>
            <person name="El-Sayed N."/>
            <person name="Caler E."/>
            <person name="Inman J."/>
            <person name="Amedeo P."/>
            <person name="Hass B."/>
            <person name="Wortman J."/>
        </authorList>
    </citation>
    <scope>NUCLEOTIDE SEQUENCE [LARGE SCALE GENOMIC DNA]</scope>
    <source>
        <strain evidence="2">ATCC 50983 / TXsc</strain>
    </source>
</reference>
<sequence>MLGSTIIFEDLKVAGVVSSLDEDCAGRCLLLSGLSAGPYRGVSREDDSYPPPYIPAAPAILRWLHSADIPATAVTIHCDYGHRYGEPRSECTVLCCCPAHTELSVHRIMRLSRERPLRPRAYTFVARSNRSFDLNLWDQRGRRSGLDTPEALVDLLYKYEVAKNQFENAPLPFTRFYRWPQFFRDIRPHEWLLAEQYAYPYNVDYENVSINHIWRRTGLNAGLEEVVYPLLDYYRTADTRFVPSRWPGWNYRGLN</sequence>
<name>C5LPK6_PERM5</name>
<proteinExistence type="predicted"/>
<evidence type="ECO:0000313" key="2">
    <source>
        <dbReference type="Proteomes" id="UP000007800"/>
    </source>
</evidence>
<dbReference type="AlphaFoldDB" id="C5LPK6"/>
<dbReference type="OrthoDB" id="440041at2759"/>
<keyword evidence="2" id="KW-1185">Reference proteome</keyword>
<dbReference type="OMA" id="INHIWRR"/>
<dbReference type="GeneID" id="9058885"/>
<dbReference type="Proteomes" id="UP000007800">
    <property type="component" value="Unassembled WGS sequence"/>
</dbReference>